<gene>
    <name evidence="2" type="ORF">DFJ43DRAFT_1005835</name>
</gene>
<evidence type="ECO:0000259" key="1">
    <source>
        <dbReference type="SMART" id="SM00484"/>
    </source>
</evidence>
<dbReference type="InterPro" id="IPR036279">
    <property type="entry name" value="5-3_exonuclease_C_sf"/>
</dbReference>
<dbReference type="SUPFAM" id="SSF88723">
    <property type="entry name" value="PIN domain-like"/>
    <property type="match status" value="1"/>
</dbReference>
<dbReference type="AlphaFoldDB" id="A0AA38J540"/>
<dbReference type="GO" id="GO:0017108">
    <property type="term" value="F:5'-flap endonuclease activity"/>
    <property type="evidence" value="ECO:0007669"/>
    <property type="project" value="TreeGrafter"/>
</dbReference>
<feature type="domain" description="XPG-I" evidence="1">
    <location>
        <begin position="77"/>
        <end position="149"/>
    </location>
</feature>
<accession>A0AA38J540</accession>
<dbReference type="InterPro" id="IPR006086">
    <property type="entry name" value="XPG-I_dom"/>
</dbReference>
<protein>
    <submittedName>
        <fullName evidence="2">PIN domain-like protein</fullName>
    </submittedName>
</protein>
<dbReference type="PRINTS" id="PR00853">
    <property type="entry name" value="XPGRADSUPER"/>
</dbReference>
<sequence>MLDTFHAANRGVQQRKQLLHASDTTLTQFYQFLCQLSEAGVLCLFCFDGLERPSIKRGRQVINREPDYYKHARTLIELFGYYALNAKGDADAELAELNRTGAIDAVLTKDSDVFPFGAQCILRVPLGASKKELIIDVYHANTIQERTSISHSGFILIALLLQSDIRKGVSGIGSKTAYGLAQCGFGDTLVDAYHQYLTALPQLSAAFQKLNNDMAHEIEFNAYGKIGSCSSARAQKFRNSDFPSLNDLEVFAAFITPPISLIVPKYTPRLPNVQGIAMFCQKQFGWQPELAFKKLHANLWPAVIIQMLCSVSGIPVLVSI</sequence>
<dbReference type="EMBL" id="JANVFO010000069">
    <property type="protein sequence ID" value="KAJ3718601.1"/>
    <property type="molecule type" value="Genomic_DNA"/>
</dbReference>
<dbReference type="Pfam" id="PF00867">
    <property type="entry name" value="XPG_I"/>
    <property type="match status" value="1"/>
</dbReference>
<reference evidence="2" key="2">
    <citation type="journal article" date="2023" name="Proc. Natl. Acad. Sci. U.S.A.">
        <title>A global phylogenomic analysis of the shiitake genus Lentinula.</title>
        <authorList>
            <person name="Sierra-Patev S."/>
            <person name="Min B."/>
            <person name="Naranjo-Ortiz M."/>
            <person name="Looney B."/>
            <person name="Konkel Z."/>
            <person name="Slot J.C."/>
            <person name="Sakamoto Y."/>
            <person name="Steenwyk J.L."/>
            <person name="Rokas A."/>
            <person name="Carro J."/>
            <person name="Camarero S."/>
            <person name="Ferreira P."/>
            <person name="Molpeceres G."/>
            <person name="Ruiz-Duenas F.J."/>
            <person name="Serrano A."/>
            <person name="Henrissat B."/>
            <person name="Drula E."/>
            <person name="Hughes K.W."/>
            <person name="Mata J.L."/>
            <person name="Ishikawa N.K."/>
            <person name="Vargas-Isla R."/>
            <person name="Ushijima S."/>
            <person name="Smith C.A."/>
            <person name="Donoghue J."/>
            <person name="Ahrendt S."/>
            <person name="Andreopoulos W."/>
            <person name="He G."/>
            <person name="LaButti K."/>
            <person name="Lipzen A."/>
            <person name="Ng V."/>
            <person name="Riley R."/>
            <person name="Sandor L."/>
            <person name="Barry K."/>
            <person name="Martinez A.T."/>
            <person name="Xiao Y."/>
            <person name="Gibbons J.G."/>
            <person name="Terashima K."/>
            <person name="Grigoriev I.V."/>
            <person name="Hibbett D."/>
        </authorList>
    </citation>
    <scope>NUCLEOTIDE SEQUENCE</scope>
    <source>
        <strain evidence="2">ET3784</strain>
    </source>
</reference>
<evidence type="ECO:0000313" key="3">
    <source>
        <dbReference type="Proteomes" id="UP001176059"/>
    </source>
</evidence>
<evidence type="ECO:0000313" key="2">
    <source>
        <dbReference type="EMBL" id="KAJ3718601.1"/>
    </source>
</evidence>
<dbReference type="PANTHER" id="PTHR11081:SF75">
    <property type="entry name" value="ENDONUCLEASE, PUTATIVE (AFU_ORTHOLOGUE AFUA_3G13260)-RELATED"/>
    <property type="match status" value="1"/>
</dbReference>
<dbReference type="SMART" id="SM00484">
    <property type="entry name" value="XPGI"/>
    <property type="match status" value="1"/>
</dbReference>
<proteinExistence type="predicted"/>
<dbReference type="Gene3D" id="3.40.50.1010">
    <property type="entry name" value="5'-nuclease"/>
    <property type="match status" value="1"/>
</dbReference>
<dbReference type="Proteomes" id="UP001176059">
    <property type="component" value="Unassembled WGS sequence"/>
</dbReference>
<dbReference type="SUPFAM" id="SSF47807">
    <property type="entry name" value="5' to 3' exonuclease, C-terminal subdomain"/>
    <property type="match status" value="1"/>
</dbReference>
<dbReference type="InterPro" id="IPR006084">
    <property type="entry name" value="XPG/Rad2"/>
</dbReference>
<dbReference type="InterPro" id="IPR029060">
    <property type="entry name" value="PIN-like_dom_sf"/>
</dbReference>
<reference evidence="2" key="1">
    <citation type="submission" date="2022-08" db="EMBL/GenBank/DDBJ databases">
        <authorList>
            <consortium name="DOE Joint Genome Institute"/>
            <person name="Min B."/>
            <person name="Sierra-Patev S."/>
            <person name="Naranjo-Ortiz M."/>
            <person name="Looney B."/>
            <person name="Konkel Z."/>
            <person name="Slot J.C."/>
            <person name="Sakamoto Y."/>
            <person name="Steenwyk J.L."/>
            <person name="Rokas A."/>
            <person name="Carro J."/>
            <person name="Camarero S."/>
            <person name="Ferreira P."/>
            <person name="Molpeceres G."/>
            <person name="Ruiz-duenas F.J."/>
            <person name="Serrano A."/>
            <person name="Henrissat B."/>
            <person name="Drula E."/>
            <person name="Hughes K.W."/>
            <person name="Mata J.L."/>
            <person name="Ishikawa N.K."/>
            <person name="Vargas-Isla R."/>
            <person name="Ushijima S."/>
            <person name="Smith C.A."/>
            <person name="Ahrendt S."/>
            <person name="Andreopoulos W."/>
            <person name="He G."/>
            <person name="LaButti K."/>
            <person name="Lipzen A."/>
            <person name="Ng V."/>
            <person name="Riley R."/>
            <person name="Sandor L."/>
            <person name="Barry K."/>
            <person name="Martinez A.T."/>
            <person name="Xiao Y."/>
            <person name="Gibbons J.G."/>
            <person name="Terashima K."/>
            <person name="Hibbett D.S."/>
            <person name="Grigoriev I.V."/>
        </authorList>
    </citation>
    <scope>NUCLEOTIDE SEQUENCE</scope>
    <source>
        <strain evidence="2">ET3784</strain>
    </source>
</reference>
<keyword evidence="3" id="KW-1185">Reference proteome</keyword>
<dbReference type="PANTHER" id="PTHR11081">
    <property type="entry name" value="FLAP ENDONUCLEASE FAMILY MEMBER"/>
    <property type="match status" value="1"/>
</dbReference>
<comment type="caution">
    <text evidence="2">The sequence shown here is derived from an EMBL/GenBank/DDBJ whole genome shotgun (WGS) entry which is preliminary data.</text>
</comment>
<name>A0AA38J540_9AGAR</name>
<organism evidence="2 3">
    <name type="scientific">Lentinula guzmanii</name>
    <dbReference type="NCBI Taxonomy" id="2804957"/>
    <lineage>
        <taxon>Eukaryota</taxon>
        <taxon>Fungi</taxon>
        <taxon>Dikarya</taxon>
        <taxon>Basidiomycota</taxon>
        <taxon>Agaricomycotina</taxon>
        <taxon>Agaricomycetes</taxon>
        <taxon>Agaricomycetidae</taxon>
        <taxon>Agaricales</taxon>
        <taxon>Marasmiineae</taxon>
        <taxon>Omphalotaceae</taxon>
        <taxon>Lentinula</taxon>
    </lineage>
</organism>
<dbReference type="GO" id="GO:0006281">
    <property type="term" value="P:DNA repair"/>
    <property type="evidence" value="ECO:0007669"/>
    <property type="project" value="UniProtKB-ARBA"/>
</dbReference>